<evidence type="ECO:0000256" key="5">
    <source>
        <dbReference type="ARBA" id="ARBA00022741"/>
    </source>
</evidence>
<dbReference type="EMBL" id="JACJJG010000004">
    <property type="protein sequence ID" value="MBM6672615.1"/>
    <property type="molecule type" value="Genomic_DNA"/>
</dbReference>
<dbReference type="InterPro" id="IPR045851">
    <property type="entry name" value="AMP-bd_C_sf"/>
</dbReference>
<evidence type="ECO:0000256" key="11">
    <source>
        <dbReference type="PIRNR" id="PIRNR006444"/>
    </source>
</evidence>
<dbReference type="InterPro" id="IPR028154">
    <property type="entry name" value="AMP-dep_Lig_C"/>
</dbReference>
<comment type="similarity">
    <text evidence="7 11">Belongs to the phenylacetyl-CoA ligase family.</text>
</comment>
<comment type="pathway">
    <text evidence="6 11">Aromatic compound metabolism; phenylacetate degradation.</text>
</comment>
<dbReference type="InterPro" id="IPR000873">
    <property type="entry name" value="AMP-dep_synth/lig_dom"/>
</dbReference>
<protein>
    <recommendedName>
        <fullName evidence="9 11">Phenylacetate-coenzyme A ligase</fullName>
        <ecNumber evidence="8 11">6.2.1.30</ecNumber>
    </recommendedName>
    <alternativeName>
        <fullName evidence="10 11">Phenylacetyl-CoA ligase</fullName>
    </alternativeName>
</protein>
<keyword evidence="15" id="KW-1185">Reference proteome</keyword>
<dbReference type="Proteomes" id="UP000706891">
    <property type="component" value="Unassembled WGS sequence"/>
</dbReference>
<evidence type="ECO:0000259" key="12">
    <source>
        <dbReference type="Pfam" id="PF00501"/>
    </source>
</evidence>
<dbReference type="Gene3D" id="3.40.50.12780">
    <property type="entry name" value="N-terminal domain of ligase-like"/>
    <property type="match status" value="1"/>
</dbReference>
<feature type="domain" description="AMP-dependent synthetase/ligase" evidence="12">
    <location>
        <begin position="83"/>
        <end position="286"/>
    </location>
</feature>
<dbReference type="PANTHER" id="PTHR43439:SF2">
    <property type="entry name" value="ENZYME, PUTATIVE (JCVI)-RELATED"/>
    <property type="match status" value="1"/>
</dbReference>
<proteinExistence type="inferred from homology"/>
<evidence type="ECO:0000256" key="8">
    <source>
        <dbReference type="ARBA" id="ARBA00066629"/>
    </source>
</evidence>
<comment type="catalytic activity">
    <reaction evidence="11">
        <text>2-phenylacetate + ATP + CoA = phenylacetyl-CoA + AMP + diphosphate</text>
        <dbReference type="Rhea" id="RHEA:20956"/>
        <dbReference type="ChEBI" id="CHEBI:18401"/>
        <dbReference type="ChEBI" id="CHEBI:30616"/>
        <dbReference type="ChEBI" id="CHEBI:33019"/>
        <dbReference type="ChEBI" id="CHEBI:57287"/>
        <dbReference type="ChEBI" id="CHEBI:57390"/>
        <dbReference type="ChEBI" id="CHEBI:456215"/>
        <dbReference type="EC" id="6.2.1.30"/>
    </reaction>
</comment>
<keyword evidence="5 11" id="KW-0547">Nucleotide-binding</keyword>
<keyword evidence="3" id="KW-0597">Phosphoprotein</keyword>
<dbReference type="GO" id="GO:0010124">
    <property type="term" value="P:phenylacetate catabolic process"/>
    <property type="evidence" value="ECO:0007669"/>
    <property type="project" value="UniProtKB-UniRule"/>
</dbReference>
<sequence length="440" mass="49857">MNGEYWQPEIETMPREKLRQLQTEKLRRTIETALNSPFYGHRLGKLGITPQSINSVDDIRKIPFTTKQDLRDNYPFGLVAGNMKDAIRIHSSSGTTGHPTVVVYSRHDIDSWANMIARNMYMVGCRDTDVFQNSSGYGMFTGGLGFQYGAERLGATTVPAAAGNSKRQIMFICDFGTTCLHAIPSYAVRLAEVFKDEGIDPRSTRLHTLFIGAEPHTDEQRRRIEKLLGVKAYNSFGMTEMNGPGVAFECKQQDGMHLWEDNYIVEIVDPDTLEPVPDGEYGEMVLTTLDRTMMPILRYRTRDLTRIIPGKCACGRTHRRIDRIKGRTDDMFIIKGVNVFPMQVEKILAQFPVLGSNYLITLDTVDDNDIMTVEVELDDMRTDVYPELQKITRNIQRTLKDEILLTPKIKLVNKGSIPTSEGKAVRVKDLREGRGQNHAE</sequence>
<dbReference type="AlphaFoldDB" id="A0A938WST7"/>
<gene>
    <name evidence="14" type="ORF">H6A34_01770</name>
</gene>
<feature type="domain" description="AMP-dependent ligase C-terminal" evidence="13">
    <location>
        <begin position="336"/>
        <end position="431"/>
    </location>
</feature>
<evidence type="ECO:0000256" key="2">
    <source>
        <dbReference type="ARBA" id="ARBA00022450"/>
    </source>
</evidence>
<comment type="subunit">
    <text evidence="1">Monomer.</text>
</comment>
<dbReference type="PIRSF" id="PIRSF006444">
    <property type="entry name" value="PaaK"/>
    <property type="match status" value="1"/>
</dbReference>
<dbReference type="Pfam" id="PF00501">
    <property type="entry name" value="AMP-binding"/>
    <property type="match status" value="1"/>
</dbReference>
<accession>A0A938WST7</accession>
<dbReference type="RefSeq" id="WP_205103097.1">
    <property type="nucleotide sequence ID" value="NZ_JACJJG010000004.1"/>
</dbReference>
<dbReference type="Pfam" id="PF14535">
    <property type="entry name" value="AMP-binding_C_2"/>
    <property type="match status" value="1"/>
</dbReference>
<evidence type="ECO:0000256" key="3">
    <source>
        <dbReference type="ARBA" id="ARBA00022553"/>
    </source>
</evidence>
<dbReference type="InterPro" id="IPR011880">
    <property type="entry name" value="PA_CoA_ligase"/>
</dbReference>
<name>A0A938WST7_9BACT</name>
<evidence type="ECO:0000256" key="10">
    <source>
        <dbReference type="ARBA" id="ARBA00075111"/>
    </source>
</evidence>
<evidence type="ECO:0000256" key="1">
    <source>
        <dbReference type="ARBA" id="ARBA00011245"/>
    </source>
</evidence>
<dbReference type="FunFam" id="3.40.50.12780:FF:000016">
    <property type="entry name" value="Phenylacetate-coenzyme A ligase"/>
    <property type="match status" value="1"/>
</dbReference>
<dbReference type="PANTHER" id="PTHR43439">
    <property type="entry name" value="PHENYLACETATE-COENZYME A LIGASE"/>
    <property type="match status" value="1"/>
</dbReference>
<dbReference type="GO" id="GO:0000166">
    <property type="term" value="F:nucleotide binding"/>
    <property type="evidence" value="ECO:0007669"/>
    <property type="project" value="UniProtKB-KW"/>
</dbReference>
<keyword evidence="4 11" id="KW-0436">Ligase</keyword>
<evidence type="ECO:0000313" key="14">
    <source>
        <dbReference type="EMBL" id="MBM6672615.1"/>
    </source>
</evidence>
<comment type="function">
    <text evidence="11">Catalyzes the activation of phenylacetic acid (PA) to phenylacetyl-CoA (PA-CoA).</text>
</comment>
<dbReference type="EC" id="6.2.1.30" evidence="8 11"/>
<reference evidence="14" key="2">
    <citation type="journal article" date="2021" name="Sci. Rep.">
        <title>The distribution of antibiotic resistance genes in chicken gut microbiota commensals.</title>
        <authorList>
            <person name="Juricova H."/>
            <person name="Matiasovicova J."/>
            <person name="Kubasova T."/>
            <person name="Cejkova D."/>
            <person name="Rychlik I."/>
        </authorList>
    </citation>
    <scope>NUCLEOTIDE SEQUENCE</scope>
    <source>
        <strain evidence="14">An824</strain>
    </source>
</reference>
<evidence type="ECO:0000256" key="7">
    <source>
        <dbReference type="ARBA" id="ARBA00061566"/>
    </source>
</evidence>
<evidence type="ECO:0000256" key="6">
    <source>
        <dbReference type="ARBA" id="ARBA00060591"/>
    </source>
</evidence>
<dbReference type="InterPro" id="IPR051414">
    <property type="entry name" value="Adenylate-forming_Reductase"/>
</dbReference>
<evidence type="ECO:0000256" key="4">
    <source>
        <dbReference type="ARBA" id="ARBA00022598"/>
    </source>
</evidence>
<evidence type="ECO:0000256" key="9">
    <source>
        <dbReference type="ARBA" id="ARBA00068695"/>
    </source>
</evidence>
<keyword evidence="2" id="KW-0596">Phosphopantetheine</keyword>
<dbReference type="Gene3D" id="3.30.300.30">
    <property type="match status" value="1"/>
</dbReference>
<dbReference type="CDD" id="cd05913">
    <property type="entry name" value="PaaK"/>
    <property type="match status" value="1"/>
</dbReference>
<reference evidence="14" key="1">
    <citation type="submission" date="2020-08" db="EMBL/GenBank/DDBJ databases">
        <authorList>
            <person name="Cejkova D."/>
            <person name="Kubasova T."/>
            <person name="Jahodarova E."/>
            <person name="Rychlik I."/>
        </authorList>
    </citation>
    <scope>NUCLEOTIDE SEQUENCE</scope>
    <source>
        <strain evidence="14">An824</strain>
    </source>
</reference>
<dbReference type="GO" id="GO:0047475">
    <property type="term" value="F:phenylacetate-CoA ligase activity"/>
    <property type="evidence" value="ECO:0007669"/>
    <property type="project" value="UniProtKB-EC"/>
</dbReference>
<evidence type="ECO:0000259" key="13">
    <source>
        <dbReference type="Pfam" id="PF14535"/>
    </source>
</evidence>
<organism evidence="14 15">
    <name type="scientific">Marseilla massiliensis</name>
    <dbReference type="NCBI Taxonomy" id="1841864"/>
    <lineage>
        <taxon>Bacteria</taxon>
        <taxon>Pseudomonadati</taxon>
        <taxon>Bacteroidota</taxon>
        <taxon>Bacteroidia</taxon>
        <taxon>Bacteroidales</taxon>
        <taxon>Prevotellaceae</taxon>
        <taxon>Marseilla</taxon>
    </lineage>
</organism>
<dbReference type="InterPro" id="IPR042099">
    <property type="entry name" value="ANL_N_sf"/>
</dbReference>
<dbReference type="SUPFAM" id="SSF56801">
    <property type="entry name" value="Acetyl-CoA synthetase-like"/>
    <property type="match status" value="1"/>
</dbReference>
<comment type="caution">
    <text evidence="14">The sequence shown here is derived from an EMBL/GenBank/DDBJ whole genome shotgun (WGS) entry which is preliminary data.</text>
</comment>
<evidence type="ECO:0000313" key="15">
    <source>
        <dbReference type="Proteomes" id="UP000706891"/>
    </source>
</evidence>